<keyword evidence="4" id="KW-1185">Reference proteome</keyword>
<proteinExistence type="predicted"/>
<evidence type="ECO:0000313" key="3">
    <source>
        <dbReference type="EMBL" id="RMI34415.1"/>
    </source>
</evidence>
<feature type="compositionally biased region" description="Basic and acidic residues" evidence="1">
    <location>
        <begin position="17"/>
        <end position="29"/>
    </location>
</feature>
<reference evidence="3 4" key="1">
    <citation type="submission" date="2018-10" db="EMBL/GenBank/DDBJ databases">
        <title>Isolation from cow dung.</title>
        <authorList>
            <person name="Ling L."/>
        </authorList>
    </citation>
    <scope>NUCLEOTIDE SEQUENCE [LARGE SCALE GENOMIC DNA]</scope>
    <source>
        <strain evidence="3 4">NEAU-LL90</strain>
    </source>
</reference>
<dbReference type="Gene3D" id="3.40.50.1820">
    <property type="entry name" value="alpha/beta hydrolase"/>
    <property type="match status" value="1"/>
</dbReference>
<feature type="domain" description="AB hydrolase-1" evidence="2">
    <location>
        <begin position="50"/>
        <end position="304"/>
    </location>
</feature>
<dbReference type="PANTHER" id="PTHR43798">
    <property type="entry name" value="MONOACYLGLYCEROL LIPASE"/>
    <property type="match status" value="1"/>
</dbReference>
<dbReference type="Proteomes" id="UP000279275">
    <property type="component" value="Unassembled WGS sequence"/>
</dbReference>
<gene>
    <name evidence="3" type="ORF">EBN03_06225</name>
</gene>
<sequence>MTIHTVTIDPQPVPRARAADHDGHRHTVAADDGTPLSVRDHGPADAPLTVVFVHGHCLRGESWAFLHPHLRQHCGGRVRVVTYDHRGHGASGTADATTYTIDQLGHDLDAVLRAIVPTGPIVLVGHSMGAMVLLSYARQFPAMIGTRVIGAGFIAGTSGRLTTMGLARYLNRHTVGSLRLAVRRAPRLMYASKRLSRRLLTPIVREAALGTRRVGPRVVAVATAMINETRLETMAGFLDSLIHFDETATLPQLADLPTLVLSGSADLLVPFTHSALLAAQLRHTELVRVDGAGHSVILERAAEVGVAVAALTERALHAFAGAPPQRPAPELAGAVAG</sequence>
<evidence type="ECO:0000256" key="1">
    <source>
        <dbReference type="SAM" id="MobiDB-lite"/>
    </source>
</evidence>
<feature type="region of interest" description="Disordered" evidence="1">
    <location>
        <begin position="1"/>
        <end position="40"/>
    </location>
</feature>
<protein>
    <submittedName>
        <fullName evidence="3">Alpha/beta hydrolase</fullName>
    </submittedName>
</protein>
<dbReference type="EMBL" id="RFFH01000002">
    <property type="protein sequence ID" value="RMI34415.1"/>
    <property type="molecule type" value="Genomic_DNA"/>
</dbReference>
<evidence type="ECO:0000313" key="4">
    <source>
        <dbReference type="Proteomes" id="UP000279275"/>
    </source>
</evidence>
<keyword evidence="3" id="KW-0378">Hydrolase</keyword>
<dbReference type="RefSeq" id="WP_122187336.1">
    <property type="nucleotide sequence ID" value="NZ_RFFH01000002.1"/>
</dbReference>
<dbReference type="SUPFAM" id="SSF53474">
    <property type="entry name" value="alpha/beta-Hydrolases"/>
    <property type="match status" value="1"/>
</dbReference>
<dbReference type="Pfam" id="PF12697">
    <property type="entry name" value="Abhydrolase_6"/>
    <property type="match status" value="1"/>
</dbReference>
<comment type="caution">
    <text evidence="3">The sequence shown here is derived from an EMBL/GenBank/DDBJ whole genome shotgun (WGS) entry which is preliminary data.</text>
</comment>
<dbReference type="InterPro" id="IPR029058">
    <property type="entry name" value="AB_hydrolase_fold"/>
</dbReference>
<evidence type="ECO:0000259" key="2">
    <source>
        <dbReference type="Pfam" id="PF12697"/>
    </source>
</evidence>
<dbReference type="GO" id="GO:0016020">
    <property type="term" value="C:membrane"/>
    <property type="evidence" value="ECO:0007669"/>
    <property type="project" value="TreeGrafter"/>
</dbReference>
<name>A0A3M2LEL2_9NOCA</name>
<dbReference type="OrthoDB" id="5422338at2"/>
<dbReference type="AlphaFoldDB" id="A0A3M2LEL2"/>
<dbReference type="PANTHER" id="PTHR43798:SF33">
    <property type="entry name" value="HYDROLASE, PUTATIVE (AFU_ORTHOLOGUE AFUA_2G14860)-RELATED"/>
    <property type="match status" value="1"/>
</dbReference>
<accession>A0A3M2LEL2</accession>
<organism evidence="3 4">
    <name type="scientific">Nocardia stercoris</name>
    <dbReference type="NCBI Taxonomy" id="2483361"/>
    <lineage>
        <taxon>Bacteria</taxon>
        <taxon>Bacillati</taxon>
        <taxon>Actinomycetota</taxon>
        <taxon>Actinomycetes</taxon>
        <taxon>Mycobacteriales</taxon>
        <taxon>Nocardiaceae</taxon>
        <taxon>Nocardia</taxon>
    </lineage>
</organism>
<dbReference type="InterPro" id="IPR000073">
    <property type="entry name" value="AB_hydrolase_1"/>
</dbReference>
<dbReference type="InterPro" id="IPR050266">
    <property type="entry name" value="AB_hydrolase_sf"/>
</dbReference>
<dbReference type="GO" id="GO:0016787">
    <property type="term" value="F:hydrolase activity"/>
    <property type="evidence" value="ECO:0007669"/>
    <property type="project" value="UniProtKB-KW"/>
</dbReference>